<comment type="caution">
    <text evidence="1">The sequence shown here is derived from an EMBL/GenBank/DDBJ whole genome shotgun (WGS) entry which is preliminary data.</text>
</comment>
<sequence length="48" mass="4964">MLVAFWGPAARGVAASARGQVGEVVGPARDRSLDRCAPVVWLARQAGS</sequence>
<name>U1RDW7_9ACTO</name>
<dbReference type="AlphaFoldDB" id="U1RDW7"/>
<dbReference type="PATRIC" id="fig|1227262.3.peg.1880"/>
<accession>U1RDW7</accession>
<dbReference type="Proteomes" id="UP000016498">
    <property type="component" value="Unassembled WGS sequence"/>
</dbReference>
<proteinExistence type="predicted"/>
<evidence type="ECO:0000313" key="2">
    <source>
        <dbReference type="Proteomes" id="UP000016498"/>
    </source>
</evidence>
<organism evidence="1 2">
    <name type="scientific">Actinomyces johnsonii F0510</name>
    <dbReference type="NCBI Taxonomy" id="1227262"/>
    <lineage>
        <taxon>Bacteria</taxon>
        <taxon>Bacillati</taxon>
        <taxon>Actinomycetota</taxon>
        <taxon>Actinomycetes</taxon>
        <taxon>Actinomycetales</taxon>
        <taxon>Actinomycetaceae</taxon>
        <taxon>Actinomyces</taxon>
    </lineage>
</organism>
<reference evidence="1 2" key="1">
    <citation type="submission" date="2013-06" db="EMBL/GenBank/DDBJ databases">
        <authorList>
            <person name="Weinstock G."/>
            <person name="Sodergren E."/>
            <person name="Lobos E.A."/>
            <person name="Fulton L."/>
            <person name="Fulton R."/>
            <person name="Courtney L."/>
            <person name="Fronick C."/>
            <person name="O'Laughlin M."/>
            <person name="Godfrey J."/>
            <person name="Wilson R.M."/>
            <person name="Miner T."/>
            <person name="Farmer C."/>
            <person name="Delehaunty K."/>
            <person name="Cordes M."/>
            <person name="Minx P."/>
            <person name="Tomlinson C."/>
            <person name="Chen J."/>
            <person name="Wollam A."/>
            <person name="Pepin K.H."/>
            <person name="Bhonagiri V."/>
            <person name="Zhang X."/>
            <person name="Warren W."/>
            <person name="Mitreva M."/>
            <person name="Mardis E.R."/>
            <person name="Wilson R.K."/>
        </authorList>
    </citation>
    <scope>NUCLEOTIDE SEQUENCE [LARGE SCALE GENOMIC DNA]</scope>
    <source>
        <strain evidence="1 2">F0510</strain>
    </source>
</reference>
<protein>
    <submittedName>
        <fullName evidence="1">Uncharacterized protein</fullName>
    </submittedName>
</protein>
<dbReference type="EMBL" id="AWSD01000254">
    <property type="protein sequence ID" value="ERH17838.1"/>
    <property type="molecule type" value="Genomic_DNA"/>
</dbReference>
<gene>
    <name evidence="1" type="ORF">HMPREF1549_02296</name>
</gene>
<dbReference type="HOGENOM" id="CLU_3148540_0_0_11"/>
<evidence type="ECO:0000313" key="1">
    <source>
        <dbReference type="EMBL" id="ERH17838.1"/>
    </source>
</evidence>